<comment type="caution">
    <text evidence="1">The sequence shown here is derived from an EMBL/GenBank/DDBJ whole genome shotgun (WGS) entry which is preliminary data.</text>
</comment>
<keyword evidence="2" id="KW-1185">Reference proteome</keyword>
<accession>A0AAE1AD38</accession>
<proteinExistence type="predicted"/>
<gene>
    <name evidence="1" type="ORF">RRG08_015503</name>
</gene>
<protein>
    <submittedName>
        <fullName evidence="1">Uncharacterized protein</fullName>
    </submittedName>
</protein>
<reference evidence="1" key="1">
    <citation type="journal article" date="2023" name="G3 (Bethesda)">
        <title>A reference genome for the long-term kleptoplast-retaining sea slug Elysia crispata morphotype clarki.</title>
        <authorList>
            <person name="Eastman K.E."/>
            <person name="Pendleton A.L."/>
            <person name="Shaikh M.A."/>
            <person name="Suttiyut T."/>
            <person name="Ogas R."/>
            <person name="Tomko P."/>
            <person name="Gavelis G."/>
            <person name="Widhalm J.R."/>
            <person name="Wisecaver J.H."/>
        </authorList>
    </citation>
    <scope>NUCLEOTIDE SEQUENCE</scope>
    <source>
        <strain evidence="1">ECLA1</strain>
    </source>
</reference>
<dbReference type="AlphaFoldDB" id="A0AAE1AD38"/>
<dbReference type="Proteomes" id="UP001283361">
    <property type="component" value="Unassembled WGS sequence"/>
</dbReference>
<dbReference type="EMBL" id="JAWDGP010002101">
    <property type="protein sequence ID" value="KAK3785618.1"/>
    <property type="molecule type" value="Genomic_DNA"/>
</dbReference>
<evidence type="ECO:0000313" key="1">
    <source>
        <dbReference type="EMBL" id="KAK3785618.1"/>
    </source>
</evidence>
<name>A0AAE1AD38_9GAST</name>
<sequence length="101" mass="10644">MGFSVIFLPQNSSSGSVSVSAHPALPGTHASEALSVSLCLAVLSSTDSLAGSNGEFRLLETLEEASQGLHVITPFMRVDENVVPVEKNIVHISDHTIHSSF</sequence>
<evidence type="ECO:0000313" key="2">
    <source>
        <dbReference type="Proteomes" id="UP001283361"/>
    </source>
</evidence>
<organism evidence="1 2">
    <name type="scientific">Elysia crispata</name>
    <name type="common">lettuce slug</name>
    <dbReference type="NCBI Taxonomy" id="231223"/>
    <lineage>
        <taxon>Eukaryota</taxon>
        <taxon>Metazoa</taxon>
        <taxon>Spiralia</taxon>
        <taxon>Lophotrochozoa</taxon>
        <taxon>Mollusca</taxon>
        <taxon>Gastropoda</taxon>
        <taxon>Heterobranchia</taxon>
        <taxon>Euthyneura</taxon>
        <taxon>Panpulmonata</taxon>
        <taxon>Sacoglossa</taxon>
        <taxon>Placobranchoidea</taxon>
        <taxon>Plakobranchidae</taxon>
        <taxon>Elysia</taxon>
    </lineage>
</organism>